<dbReference type="PANTHER" id="PTHR47505:SF1">
    <property type="entry name" value="DNA UTILIZATION PROTEIN YHGH"/>
    <property type="match status" value="1"/>
</dbReference>
<evidence type="ECO:0000313" key="2">
    <source>
        <dbReference type="EMBL" id="GAA1226755.1"/>
    </source>
</evidence>
<dbReference type="Gene3D" id="3.40.50.2020">
    <property type="match status" value="1"/>
</dbReference>
<comment type="similarity">
    <text evidence="1">Belongs to the ComF/GntX family.</text>
</comment>
<dbReference type="PANTHER" id="PTHR47505">
    <property type="entry name" value="DNA UTILIZATION PROTEIN YHGH"/>
    <property type="match status" value="1"/>
</dbReference>
<dbReference type="Proteomes" id="UP001500943">
    <property type="component" value="Unassembled WGS sequence"/>
</dbReference>
<proteinExistence type="inferred from homology"/>
<reference evidence="2 3" key="1">
    <citation type="journal article" date="2019" name="Int. J. Syst. Evol. Microbiol.">
        <title>The Global Catalogue of Microorganisms (GCM) 10K type strain sequencing project: providing services to taxonomists for standard genome sequencing and annotation.</title>
        <authorList>
            <consortium name="The Broad Institute Genomics Platform"/>
            <consortium name="The Broad Institute Genome Sequencing Center for Infectious Disease"/>
            <person name="Wu L."/>
            <person name="Ma J."/>
        </authorList>
    </citation>
    <scope>NUCLEOTIDE SEQUENCE [LARGE SCALE GENOMIC DNA]</scope>
    <source>
        <strain evidence="2 3">JCM 12762</strain>
    </source>
</reference>
<comment type="caution">
    <text evidence="2">The sequence shown here is derived from an EMBL/GenBank/DDBJ whole genome shotgun (WGS) entry which is preliminary data.</text>
</comment>
<dbReference type="SUPFAM" id="SSF53271">
    <property type="entry name" value="PRTase-like"/>
    <property type="match status" value="1"/>
</dbReference>
<evidence type="ECO:0000256" key="1">
    <source>
        <dbReference type="ARBA" id="ARBA00008007"/>
    </source>
</evidence>
<dbReference type="InterPro" id="IPR051910">
    <property type="entry name" value="ComF/GntX_DNA_util-trans"/>
</dbReference>
<evidence type="ECO:0000313" key="3">
    <source>
        <dbReference type="Proteomes" id="UP001500943"/>
    </source>
</evidence>
<dbReference type="InterPro" id="IPR000836">
    <property type="entry name" value="PRTase_dom"/>
</dbReference>
<dbReference type="CDD" id="cd06223">
    <property type="entry name" value="PRTases_typeI"/>
    <property type="match status" value="1"/>
</dbReference>
<gene>
    <name evidence="2" type="ORF">GCM10009655_26770</name>
</gene>
<dbReference type="InterPro" id="IPR029057">
    <property type="entry name" value="PRTase-like"/>
</dbReference>
<dbReference type="EMBL" id="BAAAKW010000068">
    <property type="protein sequence ID" value="GAA1226755.1"/>
    <property type="molecule type" value="Genomic_DNA"/>
</dbReference>
<name>A0ABN1VYU1_9MICO</name>
<protein>
    <submittedName>
        <fullName evidence="2">ComF family protein</fullName>
    </submittedName>
</protein>
<organism evidence="2 3">
    <name type="scientific">Rhodoglobus aureus</name>
    <dbReference type="NCBI Taxonomy" id="191497"/>
    <lineage>
        <taxon>Bacteria</taxon>
        <taxon>Bacillati</taxon>
        <taxon>Actinomycetota</taxon>
        <taxon>Actinomycetes</taxon>
        <taxon>Micrococcales</taxon>
        <taxon>Microbacteriaceae</taxon>
        <taxon>Rhodoglobus</taxon>
    </lineage>
</organism>
<keyword evidence="3" id="KW-1185">Reference proteome</keyword>
<accession>A0ABN1VYU1</accession>
<sequence>MHARSMTFPDDDNDNDNDKSLRWLTETVREALRDAWAVLMPVECAGCQSHDRALCHECARSLVAEPTIHSTPQHVRVYAALRYEGPVRRVLLAFKNQHRTDQARPLSLAFLSALRMALDMPDAVGVDGGPVQIVAVPTSKRAYRTRGYYPVSLVLRAAGIGHARVLRVAKETRSQKLLGAQQRAANVHGAFVATRWLGASRVIIADDVLTTGATIDEAARAISAAGGTVIAAVTIGFTPRTGAARDIASSEGYGKEKGAQ</sequence>